<accession>A0A3B1CJT8</accession>
<gene>
    <name evidence="2" type="ORF">MNBD_NITROSPINAE03-753</name>
</gene>
<evidence type="ECO:0000256" key="1">
    <source>
        <dbReference type="SAM" id="MobiDB-lite"/>
    </source>
</evidence>
<evidence type="ECO:0008006" key="3">
    <source>
        <dbReference type="Google" id="ProtNLM"/>
    </source>
</evidence>
<sequence length="301" mass="33859">MPIISASRRTDIPAWHTDWFIDKIERGFCHVSNPFNGKVSQVSLKPEDVDGIVFWSRDYRPTIKHLPRLFDLGYRFYFQFTITGYPNTFDPGTPSAFVSAKTARQLRTMFGPRSVVWRYDPIIVTSVTDRRWHLNNFKTLCQSLEGATDICVISFIDHYRKLDRNFFPALIKNGTDFFDPGWDTLNELASELADVACDYGIDVTSCCEPQLKTGAVQPGSCVDIQRLGLMSGADLSGIKKNSTRKGCLCYSSKDIGAYDTCPAGCAYCYANHSRERSVKKMKELKPDGLSLTAREAAKPSP</sequence>
<proteinExistence type="predicted"/>
<feature type="region of interest" description="Disordered" evidence="1">
    <location>
        <begin position="281"/>
        <end position="301"/>
    </location>
</feature>
<dbReference type="InterPro" id="IPR014998">
    <property type="entry name" value="DUF1848"/>
</dbReference>
<organism evidence="2">
    <name type="scientific">hydrothermal vent metagenome</name>
    <dbReference type="NCBI Taxonomy" id="652676"/>
    <lineage>
        <taxon>unclassified sequences</taxon>
        <taxon>metagenomes</taxon>
        <taxon>ecological metagenomes</taxon>
    </lineage>
</organism>
<protein>
    <recommendedName>
        <fullName evidence="3">DUF1848 domain-containing protein</fullName>
    </recommendedName>
</protein>
<reference evidence="2" key="1">
    <citation type="submission" date="2018-06" db="EMBL/GenBank/DDBJ databases">
        <authorList>
            <person name="Zhirakovskaya E."/>
        </authorList>
    </citation>
    <scope>NUCLEOTIDE SEQUENCE</scope>
</reference>
<dbReference type="Pfam" id="PF08902">
    <property type="entry name" value="DUF1848"/>
    <property type="match status" value="1"/>
</dbReference>
<name>A0A3B1CJT8_9ZZZZ</name>
<dbReference type="EMBL" id="UOGB01000289">
    <property type="protein sequence ID" value="VAX24198.1"/>
    <property type="molecule type" value="Genomic_DNA"/>
</dbReference>
<evidence type="ECO:0000313" key="2">
    <source>
        <dbReference type="EMBL" id="VAX24198.1"/>
    </source>
</evidence>
<dbReference type="AlphaFoldDB" id="A0A3B1CJT8"/>